<dbReference type="Gene3D" id="3.20.20.30">
    <property type="entry name" value="Luciferase-like domain"/>
    <property type="match status" value="1"/>
</dbReference>
<name>A0ABP8VXD5_9PSEU</name>
<evidence type="ECO:0000256" key="1">
    <source>
        <dbReference type="ARBA" id="ARBA00022630"/>
    </source>
</evidence>
<keyword evidence="7" id="KW-1185">Reference proteome</keyword>
<protein>
    <submittedName>
        <fullName evidence="6">TIGR03621 family F420-dependent LLM class oxidoreductase</fullName>
    </submittedName>
</protein>
<dbReference type="NCBIfam" id="TIGR03621">
    <property type="entry name" value="F420_MSMEG_2516"/>
    <property type="match status" value="1"/>
</dbReference>
<evidence type="ECO:0000256" key="4">
    <source>
        <dbReference type="ARBA" id="ARBA00023033"/>
    </source>
</evidence>
<dbReference type="Proteomes" id="UP001500325">
    <property type="component" value="Unassembled WGS sequence"/>
</dbReference>
<gene>
    <name evidence="6" type="ORF">GCM10023215_00200</name>
</gene>
<evidence type="ECO:0000256" key="3">
    <source>
        <dbReference type="ARBA" id="ARBA00023002"/>
    </source>
</evidence>
<dbReference type="InterPro" id="IPR019923">
    <property type="entry name" value="Lucif-like_OxRdtase_MSMEG_2516"/>
</dbReference>
<comment type="caution">
    <text evidence="6">The sequence shown here is derived from an EMBL/GenBank/DDBJ whole genome shotgun (WGS) entry which is preliminary data.</text>
</comment>
<keyword evidence="4" id="KW-0503">Monooxygenase</keyword>
<dbReference type="RefSeq" id="WP_345377526.1">
    <property type="nucleotide sequence ID" value="NZ_BAABIC010000001.1"/>
</dbReference>
<sequence length="290" mass="31939">MSRLRFGINLLSPSDRVTWQDRCRRAEDLGYDVISVADHLGMPAPFPALVAAAAVTTRPRLSVFVLNTGFYVPALLARDLATTDQLTDGRLDAALGAGYVKDEFDAAGLRWGTARERVDHLERTTLEVRRLLADPEHLPRPRQTCVPLTIAGNGDRVLRFAARQADTVALSGAAEGNRPGRLRLLRYGELTHRVRHLQRHADGRPTPPELNLLIHAVALSGSRREAAAALRRFDVTWSEGELADVPTLLVGAPTQLVEDLERLQAELGIGYITVPEPAMEDFAKVISRVR</sequence>
<evidence type="ECO:0000313" key="7">
    <source>
        <dbReference type="Proteomes" id="UP001500325"/>
    </source>
</evidence>
<dbReference type="PANTHER" id="PTHR42847:SF4">
    <property type="entry name" value="ALKANESULFONATE MONOOXYGENASE-RELATED"/>
    <property type="match status" value="1"/>
</dbReference>
<keyword evidence="3" id="KW-0560">Oxidoreductase</keyword>
<reference evidence="7" key="1">
    <citation type="journal article" date="2019" name="Int. J. Syst. Evol. Microbiol.">
        <title>The Global Catalogue of Microorganisms (GCM) 10K type strain sequencing project: providing services to taxonomists for standard genome sequencing and annotation.</title>
        <authorList>
            <consortium name="The Broad Institute Genomics Platform"/>
            <consortium name="The Broad Institute Genome Sequencing Center for Infectious Disease"/>
            <person name="Wu L."/>
            <person name="Ma J."/>
        </authorList>
    </citation>
    <scope>NUCLEOTIDE SEQUENCE [LARGE SCALE GENOMIC DNA]</scope>
    <source>
        <strain evidence="7">JCM 18055</strain>
    </source>
</reference>
<keyword evidence="1" id="KW-0285">Flavoprotein</keyword>
<dbReference type="InterPro" id="IPR050172">
    <property type="entry name" value="SsuD_RutA_monooxygenase"/>
</dbReference>
<organism evidence="6 7">
    <name type="scientific">Pseudonocardia yuanmonensis</name>
    <dbReference type="NCBI Taxonomy" id="1095914"/>
    <lineage>
        <taxon>Bacteria</taxon>
        <taxon>Bacillati</taxon>
        <taxon>Actinomycetota</taxon>
        <taxon>Actinomycetes</taxon>
        <taxon>Pseudonocardiales</taxon>
        <taxon>Pseudonocardiaceae</taxon>
        <taxon>Pseudonocardia</taxon>
    </lineage>
</organism>
<keyword evidence="2" id="KW-0288">FMN</keyword>
<dbReference type="EMBL" id="BAABIC010000001">
    <property type="protein sequence ID" value="GAA4672860.1"/>
    <property type="molecule type" value="Genomic_DNA"/>
</dbReference>
<dbReference type="InterPro" id="IPR036661">
    <property type="entry name" value="Luciferase-like_sf"/>
</dbReference>
<evidence type="ECO:0000313" key="6">
    <source>
        <dbReference type="EMBL" id="GAA4672860.1"/>
    </source>
</evidence>
<evidence type="ECO:0000256" key="2">
    <source>
        <dbReference type="ARBA" id="ARBA00022643"/>
    </source>
</evidence>
<dbReference type="Pfam" id="PF00296">
    <property type="entry name" value="Bac_luciferase"/>
    <property type="match status" value="1"/>
</dbReference>
<dbReference type="SUPFAM" id="SSF51679">
    <property type="entry name" value="Bacterial luciferase-like"/>
    <property type="match status" value="1"/>
</dbReference>
<dbReference type="PANTHER" id="PTHR42847">
    <property type="entry name" value="ALKANESULFONATE MONOOXYGENASE"/>
    <property type="match status" value="1"/>
</dbReference>
<accession>A0ABP8VXD5</accession>
<dbReference type="InterPro" id="IPR011251">
    <property type="entry name" value="Luciferase-like_dom"/>
</dbReference>
<proteinExistence type="predicted"/>
<evidence type="ECO:0000259" key="5">
    <source>
        <dbReference type="Pfam" id="PF00296"/>
    </source>
</evidence>
<feature type="domain" description="Luciferase-like" evidence="5">
    <location>
        <begin position="21"/>
        <end position="175"/>
    </location>
</feature>